<sequence>MDRAAAMQITSLVINTDTLQLGRENKIVSQESQRNSAEAIDELRQGYGELDVRLKELEDVHEDETQHSLRKMVTMENNIQNLACEMENMTERMKRLEMENRSLKRQLKSKKSKHMKNNWTTRHANNGDRLLFPRSSEIGQTTVANGEMEDVHQTILNSKQIRLLIEDWVVKQEEKTYIVVDEKITLEEVCGVINSVVGQDLDICCIFRKLRGPIYRPDFSLLKRINYYHITNDDVIHYKCKTYNNG</sequence>
<proteinExistence type="predicted"/>
<dbReference type="Proteomes" id="UP001347796">
    <property type="component" value="Unassembled WGS sequence"/>
</dbReference>
<feature type="compositionally biased region" description="Basic residues" evidence="1">
    <location>
        <begin position="107"/>
        <end position="116"/>
    </location>
</feature>
<evidence type="ECO:0000313" key="3">
    <source>
        <dbReference type="Proteomes" id="UP001347796"/>
    </source>
</evidence>
<gene>
    <name evidence="2" type="ORF">SNE40_011097</name>
</gene>
<dbReference type="AlphaFoldDB" id="A0AAN8JZR9"/>
<keyword evidence="3" id="KW-1185">Reference proteome</keyword>
<comment type="caution">
    <text evidence="2">The sequence shown here is derived from an EMBL/GenBank/DDBJ whole genome shotgun (WGS) entry which is preliminary data.</text>
</comment>
<reference evidence="2 3" key="1">
    <citation type="submission" date="2024-01" db="EMBL/GenBank/DDBJ databases">
        <title>The genome of the rayed Mediterranean limpet Patella caerulea (Linnaeus, 1758).</title>
        <authorList>
            <person name="Anh-Thu Weber A."/>
            <person name="Halstead-Nussloch G."/>
        </authorList>
    </citation>
    <scope>NUCLEOTIDE SEQUENCE [LARGE SCALE GENOMIC DNA]</scope>
    <source>
        <strain evidence="2">AATW-2023a</strain>
        <tissue evidence="2">Whole specimen</tissue>
    </source>
</reference>
<accession>A0AAN8JZR9</accession>
<feature type="region of interest" description="Disordered" evidence="1">
    <location>
        <begin position="107"/>
        <end position="126"/>
    </location>
</feature>
<evidence type="ECO:0000313" key="2">
    <source>
        <dbReference type="EMBL" id="KAK6183663.1"/>
    </source>
</evidence>
<organism evidence="2 3">
    <name type="scientific">Patella caerulea</name>
    <name type="common">Rayed Mediterranean limpet</name>
    <dbReference type="NCBI Taxonomy" id="87958"/>
    <lineage>
        <taxon>Eukaryota</taxon>
        <taxon>Metazoa</taxon>
        <taxon>Spiralia</taxon>
        <taxon>Lophotrochozoa</taxon>
        <taxon>Mollusca</taxon>
        <taxon>Gastropoda</taxon>
        <taxon>Patellogastropoda</taxon>
        <taxon>Patelloidea</taxon>
        <taxon>Patellidae</taxon>
        <taxon>Patella</taxon>
    </lineage>
</organism>
<dbReference type="SUPFAM" id="SSF160459">
    <property type="entry name" value="BLRF2-like"/>
    <property type="match status" value="1"/>
</dbReference>
<evidence type="ECO:0000256" key="1">
    <source>
        <dbReference type="SAM" id="MobiDB-lite"/>
    </source>
</evidence>
<name>A0AAN8JZR9_PATCE</name>
<protein>
    <submittedName>
        <fullName evidence="2">Uncharacterized protein</fullName>
    </submittedName>
</protein>
<dbReference type="EMBL" id="JAZGQO010000007">
    <property type="protein sequence ID" value="KAK6183663.1"/>
    <property type="molecule type" value="Genomic_DNA"/>
</dbReference>